<dbReference type="STRING" id="1095629.A0A0C9XAX5"/>
<accession>A0A0C9XAX5</accession>
<evidence type="ECO:0000256" key="4">
    <source>
        <dbReference type="ARBA" id="ARBA00022737"/>
    </source>
</evidence>
<feature type="domain" description="Clathrin/coatomer adaptor adaptin-like N-terminal" evidence="9">
    <location>
        <begin position="21"/>
        <end position="597"/>
    </location>
</feature>
<evidence type="ECO:0000313" key="11">
    <source>
        <dbReference type="Proteomes" id="UP000054477"/>
    </source>
</evidence>
<comment type="subunit">
    <text evidence="7">Adaptor protein complex 3 (AP-3) is a heterotetramer.</text>
</comment>
<dbReference type="HOGENOM" id="CLU_001908_2_0_1"/>
<evidence type="ECO:0000256" key="6">
    <source>
        <dbReference type="ARBA" id="ARBA00023136"/>
    </source>
</evidence>
<dbReference type="InterPro" id="IPR002553">
    <property type="entry name" value="Clathrin/coatomer_adapt-like_N"/>
</dbReference>
<keyword evidence="6" id="KW-0472">Membrane</keyword>
<comment type="function">
    <text evidence="7">Part of the AP-3 complex, an adaptor-related complex which is not clathrin-associated. The complex is associated with the Golgi region as well as more peripheral structures. It facilitates the budding of vesicles from the Golgi membrane.</text>
</comment>
<feature type="region of interest" description="Disordered" evidence="8">
    <location>
        <begin position="378"/>
        <end position="404"/>
    </location>
</feature>
<dbReference type="OrthoDB" id="10264595at2759"/>
<dbReference type="Gene3D" id="1.25.10.10">
    <property type="entry name" value="Leucine-rich Repeat Variant"/>
    <property type="match status" value="1"/>
</dbReference>
<dbReference type="GO" id="GO:0005794">
    <property type="term" value="C:Golgi apparatus"/>
    <property type="evidence" value="ECO:0007669"/>
    <property type="project" value="UniProtKB-SubCell"/>
</dbReference>
<dbReference type="GO" id="GO:0006896">
    <property type="term" value="P:Golgi to vacuole transport"/>
    <property type="evidence" value="ECO:0007669"/>
    <property type="project" value="TreeGrafter"/>
</dbReference>
<dbReference type="InterPro" id="IPR011989">
    <property type="entry name" value="ARM-like"/>
</dbReference>
<dbReference type="InterPro" id="IPR017105">
    <property type="entry name" value="AP3_complex_dsu"/>
</dbReference>
<gene>
    <name evidence="10" type="ORF">K443DRAFT_677925</name>
</gene>
<feature type="compositionally biased region" description="Polar residues" evidence="8">
    <location>
        <begin position="881"/>
        <end position="890"/>
    </location>
</feature>
<dbReference type="GO" id="GO:0030123">
    <property type="term" value="C:AP-3 adaptor complex"/>
    <property type="evidence" value="ECO:0007669"/>
    <property type="project" value="InterPro"/>
</dbReference>
<comment type="subcellular location">
    <subcellularLocation>
        <location evidence="1">Endomembrane system</location>
    </subcellularLocation>
    <subcellularLocation>
        <location evidence="7">Golgi apparatus</location>
    </subcellularLocation>
</comment>
<feature type="compositionally biased region" description="Basic residues" evidence="8">
    <location>
        <begin position="868"/>
        <end position="880"/>
    </location>
</feature>
<dbReference type="EMBL" id="KN838598">
    <property type="protein sequence ID" value="KIK02036.1"/>
    <property type="molecule type" value="Genomic_DNA"/>
</dbReference>
<dbReference type="Pfam" id="PF01602">
    <property type="entry name" value="Adaptin_N"/>
    <property type="match status" value="1"/>
</dbReference>
<evidence type="ECO:0000313" key="10">
    <source>
        <dbReference type="EMBL" id="KIK02036.1"/>
    </source>
</evidence>
<reference evidence="10 11" key="1">
    <citation type="submission" date="2014-04" db="EMBL/GenBank/DDBJ databases">
        <authorList>
            <consortium name="DOE Joint Genome Institute"/>
            <person name="Kuo A."/>
            <person name="Kohler A."/>
            <person name="Nagy L.G."/>
            <person name="Floudas D."/>
            <person name="Copeland A."/>
            <person name="Barry K.W."/>
            <person name="Cichocki N."/>
            <person name="Veneault-Fourrey C."/>
            <person name="LaButti K."/>
            <person name="Lindquist E.A."/>
            <person name="Lipzen A."/>
            <person name="Lundell T."/>
            <person name="Morin E."/>
            <person name="Murat C."/>
            <person name="Sun H."/>
            <person name="Tunlid A."/>
            <person name="Henrissat B."/>
            <person name="Grigoriev I.V."/>
            <person name="Hibbett D.S."/>
            <person name="Martin F."/>
            <person name="Nordberg H.P."/>
            <person name="Cantor M.N."/>
            <person name="Hua S.X."/>
        </authorList>
    </citation>
    <scope>NUCLEOTIDE SEQUENCE [LARGE SCALE GENOMIC DNA]</scope>
    <source>
        <strain evidence="10 11">LaAM-08-1</strain>
    </source>
</reference>
<evidence type="ECO:0000256" key="5">
    <source>
        <dbReference type="ARBA" id="ARBA00022927"/>
    </source>
</evidence>
<evidence type="ECO:0000259" key="9">
    <source>
        <dbReference type="Pfam" id="PF01602"/>
    </source>
</evidence>
<dbReference type="PANTHER" id="PTHR22781:SF12">
    <property type="entry name" value="AP-3 COMPLEX SUBUNIT DELTA-1"/>
    <property type="match status" value="1"/>
</dbReference>
<reference evidence="11" key="2">
    <citation type="submission" date="2015-01" db="EMBL/GenBank/DDBJ databases">
        <title>Evolutionary Origins and Diversification of the Mycorrhizal Mutualists.</title>
        <authorList>
            <consortium name="DOE Joint Genome Institute"/>
            <consortium name="Mycorrhizal Genomics Consortium"/>
            <person name="Kohler A."/>
            <person name="Kuo A."/>
            <person name="Nagy L.G."/>
            <person name="Floudas D."/>
            <person name="Copeland A."/>
            <person name="Barry K.W."/>
            <person name="Cichocki N."/>
            <person name="Veneault-Fourrey C."/>
            <person name="LaButti K."/>
            <person name="Lindquist E.A."/>
            <person name="Lipzen A."/>
            <person name="Lundell T."/>
            <person name="Morin E."/>
            <person name="Murat C."/>
            <person name="Riley R."/>
            <person name="Ohm R."/>
            <person name="Sun H."/>
            <person name="Tunlid A."/>
            <person name="Henrissat B."/>
            <person name="Grigoriev I.V."/>
            <person name="Hibbett D.S."/>
            <person name="Martin F."/>
        </authorList>
    </citation>
    <scope>NUCLEOTIDE SEQUENCE [LARGE SCALE GENOMIC DNA]</scope>
    <source>
        <strain evidence="11">LaAM-08-1</strain>
    </source>
</reference>
<evidence type="ECO:0000256" key="7">
    <source>
        <dbReference type="PIRNR" id="PIRNR037092"/>
    </source>
</evidence>
<keyword evidence="7" id="KW-0333">Golgi apparatus</keyword>
<dbReference type="Proteomes" id="UP000054477">
    <property type="component" value="Unassembled WGS sequence"/>
</dbReference>
<evidence type="ECO:0000256" key="1">
    <source>
        <dbReference type="ARBA" id="ARBA00004308"/>
    </source>
</evidence>
<keyword evidence="11" id="KW-1185">Reference proteome</keyword>
<dbReference type="PANTHER" id="PTHR22781">
    <property type="entry name" value="DELTA ADAPTIN-RELATED"/>
    <property type="match status" value="1"/>
</dbReference>
<sequence length="890" mass="99029">MWERTLQDLIRGLRANKSDEATFIAKAVDEIRQEIKGDDMELKAAAVLKLTYLDMLGYDMSWASFHVVEVMSSPRVHLKSVGYLAAVQSFEQDTDVLMLTTNLLKKDMGSAPADVAVTLNGISHIVTHDLARDLSPELIGMLNHSRPHIRKRAILALYKVIVKYPEAMSHARARLEEKLEDPDSAVVAATVNILCELARRNPQDYLSLAPQLFHLLTTSSNNWMLIKIVKLFGSLSPHEPRLVKKLQQPITELISTTPAISLLYECVHTCIIGGMLHGSSGDSLATMCVSKLAAFIQDADQNLKYIALLAMAKIVPTHPHLVAEYQDTILASVSDQDISIRMRALDLVSAMVDRSNLQSIVQQLLAHLVPQNSSPSQTATQLLAQQTAPQRPSSPSPQISSSQSPAYRLTLSQRILNMCSQSTYENVINFEWYLSVLVDLAHIAKTDVGTQIRDQLVDVVGRVRAARPYAVKLMHTLLSDGTMLRNAGEEGSCSEVLWAAAWICGEYCQELSEPQKLLPHLLQPDVTTLPPDTIAVYISATTKIFGYWASEVAQKWDDDDLLEVKRVVETISARMSELVSSPHIEVQERAANTLQLFTFISADLDAYRPKPQSSTPSLAGPSSIDVVSPDDPRFPKSLYLIQPLYSEYELNPVALHAQASVPVPEGLNLDAWIVQPPQEESHHEERKAKKIKKGKGKELNGKKAKGKRREIEQEELGEDRIVLAPVEPEYQTAEEIAERERRKAERLAQLRDDPYYIMDDRPQKIVEDIDSIPVVHLENMPPLIPDIVDTRLESLRTSSQNFSSEQFVIDRDGEMPQGARPLTPSAVPLPQTPRRSVTPTIPLSSFPQYEAPGDEVTRTGTPEPIKVVRPKKGTGKKKRTQLSTVDNAPP</sequence>
<dbReference type="InterPro" id="IPR016024">
    <property type="entry name" value="ARM-type_fold"/>
</dbReference>
<keyword evidence="4" id="KW-0677">Repeat</keyword>
<evidence type="ECO:0000256" key="3">
    <source>
        <dbReference type="ARBA" id="ARBA00022448"/>
    </source>
</evidence>
<dbReference type="PIRSF" id="PIRSF037092">
    <property type="entry name" value="AP3_complex_delta"/>
    <property type="match status" value="1"/>
</dbReference>
<name>A0A0C9XAX5_9AGAR</name>
<feature type="compositionally biased region" description="Polar residues" evidence="8">
    <location>
        <begin position="833"/>
        <end position="847"/>
    </location>
</feature>
<evidence type="ECO:0000256" key="2">
    <source>
        <dbReference type="ARBA" id="ARBA00006613"/>
    </source>
</evidence>
<keyword evidence="3 7" id="KW-0813">Transport</keyword>
<dbReference type="AlphaFoldDB" id="A0A0C9XAX5"/>
<dbReference type="GO" id="GO:0006623">
    <property type="term" value="P:protein targeting to vacuole"/>
    <property type="evidence" value="ECO:0007669"/>
    <property type="project" value="TreeGrafter"/>
</dbReference>
<feature type="region of interest" description="Disordered" evidence="8">
    <location>
        <begin position="814"/>
        <end position="890"/>
    </location>
</feature>
<keyword evidence="5 7" id="KW-0653">Protein transport</keyword>
<organism evidence="10 11">
    <name type="scientific">Laccaria amethystina LaAM-08-1</name>
    <dbReference type="NCBI Taxonomy" id="1095629"/>
    <lineage>
        <taxon>Eukaryota</taxon>
        <taxon>Fungi</taxon>
        <taxon>Dikarya</taxon>
        <taxon>Basidiomycota</taxon>
        <taxon>Agaricomycotina</taxon>
        <taxon>Agaricomycetes</taxon>
        <taxon>Agaricomycetidae</taxon>
        <taxon>Agaricales</taxon>
        <taxon>Agaricineae</taxon>
        <taxon>Hydnangiaceae</taxon>
        <taxon>Laccaria</taxon>
    </lineage>
</organism>
<dbReference type="SUPFAM" id="SSF48371">
    <property type="entry name" value="ARM repeat"/>
    <property type="match status" value="1"/>
</dbReference>
<feature type="region of interest" description="Disordered" evidence="8">
    <location>
        <begin position="676"/>
        <end position="707"/>
    </location>
</feature>
<proteinExistence type="inferred from homology"/>
<dbReference type="GO" id="GO:0010008">
    <property type="term" value="C:endosome membrane"/>
    <property type="evidence" value="ECO:0007669"/>
    <property type="project" value="TreeGrafter"/>
</dbReference>
<comment type="similarity">
    <text evidence="2 7">Belongs to the adaptor complexes large subunit family.</text>
</comment>
<evidence type="ECO:0000256" key="8">
    <source>
        <dbReference type="SAM" id="MobiDB-lite"/>
    </source>
</evidence>
<protein>
    <recommendedName>
        <fullName evidence="7">AP-3 complex subunit delta</fullName>
    </recommendedName>
</protein>